<evidence type="ECO:0000256" key="1">
    <source>
        <dbReference type="ARBA" id="ARBA00004141"/>
    </source>
</evidence>
<keyword evidence="6 8" id="KW-1133">Transmembrane helix</keyword>
<accession>A0A8J1U8M6</accession>
<organism evidence="10 11">
    <name type="scientific">Owenia fusiformis</name>
    <name type="common">Polychaete worm</name>
    <dbReference type="NCBI Taxonomy" id="6347"/>
    <lineage>
        <taxon>Eukaryota</taxon>
        <taxon>Metazoa</taxon>
        <taxon>Spiralia</taxon>
        <taxon>Lophotrochozoa</taxon>
        <taxon>Annelida</taxon>
        <taxon>Polychaeta</taxon>
        <taxon>Sedentaria</taxon>
        <taxon>Canalipalpata</taxon>
        <taxon>Sabellida</taxon>
        <taxon>Oweniida</taxon>
        <taxon>Oweniidae</taxon>
        <taxon>Owenia</taxon>
    </lineage>
</organism>
<name>A0A8J1U8M6_OWEFU</name>
<dbReference type="EMBL" id="CAIIXF020000001">
    <property type="protein sequence ID" value="CAH1774418.1"/>
    <property type="molecule type" value="Genomic_DNA"/>
</dbReference>
<dbReference type="Proteomes" id="UP000749559">
    <property type="component" value="Unassembled WGS sequence"/>
</dbReference>
<feature type="transmembrane region" description="Helical" evidence="8">
    <location>
        <begin position="12"/>
        <end position="34"/>
    </location>
</feature>
<feature type="transmembrane region" description="Helical" evidence="8">
    <location>
        <begin position="552"/>
        <end position="579"/>
    </location>
</feature>
<evidence type="ECO:0000313" key="10">
    <source>
        <dbReference type="EMBL" id="CAH1774418.1"/>
    </source>
</evidence>
<feature type="compositionally biased region" description="Polar residues" evidence="9">
    <location>
        <begin position="318"/>
        <end position="340"/>
    </location>
</feature>
<dbReference type="Pfam" id="PF01384">
    <property type="entry name" value="PHO4"/>
    <property type="match status" value="1"/>
</dbReference>
<evidence type="ECO:0000256" key="5">
    <source>
        <dbReference type="ARBA" id="ARBA00022692"/>
    </source>
</evidence>
<feature type="compositionally biased region" description="Basic and acidic residues" evidence="9">
    <location>
        <begin position="393"/>
        <end position="412"/>
    </location>
</feature>
<dbReference type="InterPro" id="IPR001204">
    <property type="entry name" value="Phos_transporter"/>
</dbReference>
<feature type="transmembrane region" description="Helical" evidence="8">
    <location>
        <begin position="216"/>
        <end position="239"/>
    </location>
</feature>
<proteinExistence type="inferred from homology"/>
<dbReference type="PANTHER" id="PTHR11101">
    <property type="entry name" value="PHOSPHATE TRANSPORTER"/>
    <property type="match status" value="1"/>
</dbReference>
<dbReference type="AlphaFoldDB" id="A0A8J1U8M6"/>
<gene>
    <name evidence="10" type="ORF">OFUS_LOCUS1883</name>
</gene>
<evidence type="ECO:0000313" key="11">
    <source>
        <dbReference type="Proteomes" id="UP000749559"/>
    </source>
</evidence>
<reference evidence="10" key="1">
    <citation type="submission" date="2022-03" db="EMBL/GenBank/DDBJ databases">
        <authorList>
            <person name="Martin C."/>
        </authorList>
    </citation>
    <scope>NUCLEOTIDE SEQUENCE</scope>
</reference>
<keyword evidence="11" id="KW-1185">Reference proteome</keyword>
<keyword evidence="3 8" id="KW-0813">Transport</keyword>
<evidence type="ECO:0000256" key="8">
    <source>
        <dbReference type="RuleBase" id="RU363058"/>
    </source>
</evidence>
<dbReference type="GO" id="GO:0005315">
    <property type="term" value="F:phosphate transmembrane transporter activity"/>
    <property type="evidence" value="ECO:0007669"/>
    <property type="project" value="InterPro"/>
</dbReference>
<dbReference type="OrthoDB" id="260807at2759"/>
<feature type="transmembrane region" description="Helical" evidence="8">
    <location>
        <begin position="421"/>
        <end position="439"/>
    </location>
</feature>
<dbReference type="GO" id="GO:0035435">
    <property type="term" value="P:phosphate ion transmembrane transport"/>
    <property type="evidence" value="ECO:0007669"/>
    <property type="project" value="TreeGrafter"/>
</dbReference>
<evidence type="ECO:0000256" key="2">
    <source>
        <dbReference type="ARBA" id="ARBA00009916"/>
    </source>
</evidence>
<dbReference type="GO" id="GO:0016020">
    <property type="term" value="C:membrane"/>
    <property type="evidence" value="ECO:0007669"/>
    <property type="project" value="UniProtKB-SubCell"/>
</dbReference>
<feature type="transmembrane region" description="Helical" evidence="8">
    <location>
        <begin position="186"/>
        <end position="204"/>
    </location>
</feature>
<feature type="compositionally biased region" description="Basic and acidic residues" evidence="9">
    <location>
        <begin position="358"/>
        <end position="369"/>
    </location>
</feature>
<keyword evidence="4 8" id="KW-0592">Phosphate transport</keyword>
<dbReference type="PANTHER" id="PTHR11101:SF80">
    <property type="entry name" value="PHOSPHATE TRANSPORTER"/>
    <property type="match status" value="1"/>
</dbReference>
<feature type="transmembrane region" description="Helical" evidence="8">
    <location>
        <begin position="148"/>
        <end position="174"/>
    </location>
</feature>
<sequence>MVEIVIPNEYLWMVIVGFIVAFVLAFGLGANDVANSFGTSVGSGVLTLRTACILATIFETLGAVLIGYRVSDTIRKGIIDVELYRNQTELLMVGQVSALTGSCVWLIAATVLRLPVSGTHSIVGATIGFALVAKGASGVNWARLGLIIGSWFISPITSGAVSTGLFFVVKYFILTKENQLEIGLRFLPIFYGVTLVINLFSVFYEGSNLLGFDRIPLWGVFILSFGMGIICCLLVRFLMVPWMRRKIQKEVLYEGPGDTKSEDSKVKYTFQKSVPNSKRNSLTDGIDPKMLSLPEKITEVAHELELQEKENMEKIQNGSFDSTRNENGLNLNVNFSNGDISPQKKGGVSPGAGPLELTPRKTLEVESKEVSPNVSCPPSGYATPLSTKPLLDNSKDSADLESQSSDKGRNFITDRPETGRLFSFLQILTAIFGSFAHGGNDVSNAIGPLVGLWVIATTGDVGQKAQTPIWILLYGGVGISVGLWIMGRRVIKTIGEDLTKVTPSSGFCIEIGSALTVLIASNIGIPISTTHCKVGSIVFVGRFRSKENVDWLLFRNIIIAWVVTLPISGGIAAAMMAGLRLTVPH</sequence>
<evidence type="ECO:0000256" key="3">
    <source>
        <dbReference type="ARBA" id="ARBA00022448"/>
    </source>
</evidence>
<evidence type="ECO:0000256" key="9">
    <source>
        <dbReference type="SAM" id="MobiDB-lite"/>
    </source>
</evidence>
<feature type="transmembrane region" description="Helical" evidence="8">
    <location>
        <begin position="46"/>
        <end position="70"/>
    </location>
</feature>
<protein>
    <recommendedName>
        <fullName evidence="8">Phosphate transporter</fullName>
    </recommendedName>
</protein>
<evidence type="ECO:0000256" key="4">
    <source>
        <dbReference type="ARBA" id="ARBA00022592"/>
    </source>
</evidence>
<comment type="similarity">
    <text evidence="2 8">Belongs to the inorganic phosphate transporter (PiT) (TC 2.A.20) family.</text>
</comment>
<keyword evidence="5 8" id="KW-0812">Transmembrane</keyword>
<comment type="function">
    <text evidence="8">Sodium-phosphate symporter.</text>
</comment>
<evidence type="ECO:0000256" key="6">
    <source>
        <dbReference type="ARBA" id="ARBA00022989"/>
    </source>
</evidence>
<feature type="transmembrane region" description="Helical" evidence="8">
    <location>
        <begin position="469"/>
        <end position="486"/>
    </location>
</feature>
<evidence type="ECO:0000256" key="7">
    <source>
        <dbReference type="ARBA" id="ARBA00023136"/>
    </source>
</evidence>
<feature type="region of interest" description="Disordered" evidence="9">
    <location>
        <begin position="318"/>
        <end position="412"/>
    </location>
</feature>
<comment type="subcellular location">
    <subcellularLocation>
        <location evidence="1 8">Membrane</location>
        <topology evidence="1 8">Multi-pass membrane protein</topology>
    </subcellularLocation>
</comment>
<feature type="transmembrane region" description="Helical" evidence="8">
    <location>
        <begin position="90"/>
        <end position="114"/>
    </location>
</feature>
<keyword evidence="7 8" id="KW-0472">Membrane</keyword>
<comment type="caution">
    <text evidence="10">The sequence shown here is derived from an EMBL/GenBank/DDBJ whole genome shotgun (WGS) entry which is preliminary data.</text>
</comment>